<dbReference type="KEGG" id="hjo:AY555_04125"/>
<proteinExistence type="predicted"/>
<dbReference type="EMBL" id="CP014525">
    <property type="protein sequence ID" value="AMW34504.1"/>
    <property type="molecule type" value="Genomic_DNA"/>
</dbReference>
<keyword evidence="2" id="KW-1185">Reference proteome</keyword>
<dbReference type="Pfam" id="PF06233">
    <property type="entry name" value="Usg"/>
    <property type="match status" value="1"/>
</dbReference>
<dbReference type="AlphaFoldDB" id="A0A143DCP2"/>
<evidence type="ECO:0000313" key="2">
    <source>
        <dbReference type="Proteomes" id="UP000076066"/>
    </source>
</evidence>
<gene>
    <name evidence="1" type="ORF">AY555_04125</name>
</gene>
<dbReference type="Proteomes" id="UP000076066">
    <property type="component" value="Chromosome"/>
</dbReference>
<sequence length="97" mass="11727">MCVFPQYGRFFMSLRLQLQDYRLTTAFILYHLPDHPSVLQEFVWQFYDVAPRYPELHRFLHFWEREIEGRLHSVRVAGCELITPGEWRGVDAELQLN</sequence>
<accession>A0A143DCP2</accession>
<protein>
    <submittedName>
        <fullName evidence="1">Usg family protein</fullName>
    </submittedName>
</protein>
<dbReference type="STRING" id="1549855.AY555_04125"/>
<organism evidence="1 2">
    <name type="scientific">Haematospirillum jordaniae</name>
    <dbReference type="NCBI Taxonomy" id="1549855"/>
    <lineage>
        <taxon>Bacteria</taxon>
        <taxon>Pseudomonadati</taxon>
        <taxon>Pseudomonadota</taxon>
        <taxon>Alphaproteobacteria</taxon>
        <taxon>Rhodospirillales</taxon>
        <taxon>Novispirillaceae</taxon>
        <taxon>Haematospirillum</taxon>
    </lineage>
</organism>
<evidence type="ECO:0000313" key="1">
    <source>
        <dbReference type="EMBL" id="AMW34504.1"/>
    </source>
</evidence>
<dbReference type="InterPro" id="IPR009354">
    <property type="entry name" value="Usg"/>
</dbReference>
<name>A0A143DCP2_9PROT</name>
<reference evidence="1 2" key="1">
    <citation type="submission" date="2016-02" db="EMBL/GenBank/DDBJ databases">
        <title>Complete Genome of H5569, the type strain of the newly described species Haematospirillium jordaniae.</title>
        <authorList>
            <person name="Nicholson A.C."/>
            <person name="Humrighouse B.W."/>
            <person name="Loparov V."/>
            <person name="McQuiston J.R."/>
        </authorList>
    </citation>
    <scope>NUCLEOTIDE SEQUENCE [LARGE SCALE GENOMIC DNA]</scope>
    <source>
        <strain evidence="1 2">H5569</strain>
    </source>
</reference>